<name>A0A8J2LBF8_9HEXA</name>
<dbReference type="GO" id="GO:0044539">
    <property type="term" value="P:long-chain fatty acid import into cell"/>
    <property type="evidence" value="ECO:0007669"/>
    <property type="project" value="TreeGrafter"/>
</dbReference>
<dbReference type="AlphaFoldDB" id="A0A8J2LBF8"/>
<dbReference type="GO" id="GO:0005324">
    <property type="term" value="F:long-chain fatty acid transmembrane transporter activity"/>
    <property type="evidence" value="ECO:0007669"/>
    <property type="project" value="TreeGrafter"/>
</dbReference>
<keyword evidence="10" id="KW-1133">Transmembrane helix</keyword>
<keyword evidence="7" id="KW-0547">Nucleotide-binding</keyword>
<dbReference type="NCBIfam" id="NF006134">
    <property type="entry name" value="PRK08279.1"/>
    <property type="match status" value="1"/>
</dbReference>
<protein>
    <recommendedName>
        <fullName evidence="13">long-chain-fatty-acid--CoA ligase</fullName>
        <ecNumber evidence="13">6.2.1.3</ecNumber>
    </recommendedName>
    <alternativeName>
        <fullName evidence="15">Long-chain-fatty-acid--CoA ligase</fullName>
    </alternativeName>
</protein>
<dbReference type="GO" id="GO:0005789">
    <property type="term" value="C:endoplasmic reticulum membrane"/>
    <property type="evidence" value="ECO:0007669"/>
    <property type="project" value="TreeGrafter"/>
</dbReference>
<reference evidence="18" key="1">
    <citation type="submission" date="2021-06" db="EMBL/GenBank/DDBJ databases">
        <authorList>
            <person name="Hodson N. C."/>
            <person name="Mongue J. A."/>
            <person name="Jaron S. K."/>
        </authorList>
    </citation>
    <scope>NUCLEOTIDE SEQUENCE</scope>
</reference>
<dbReference type="FunFam" id="3.40.50.12780:FF:000005">
    <property type="entry name" value="Solute carrier family 27 member 6"/>
    <property type="match status" value="1"/>
</dbReference>
<evidence type="ECO:0000256" key="10">
    <source>
        <dbReference type="ARBA" id="ARBA00022989"/>
    </source>
</evidence>
<comment type="caution">
    <text evidence="18">The sequence shown here is derived from an EMBL/GenBank/DDBJ whole genome shotgun (WGS) entry which is preliminary data.</text>
</comment>
<dbReference type="PANTHER" id="PTHR43107">
    <property type="entry name" value="LONG-CHAIN FATTY ACID TRANSPORT PROTEIN"/>
    <property type="match status" value="1"/>
</dbReference>
<comment type="catalytic activity">
    <reaction evidence="14">
        <text>a very long-chain fatty acid + ATP + CoA = a very long-chain fatty acyl-CoA + AMP + diphosphate</text>
        <dbReference type="Rhea" id="RHEA:54536"/>
        <dbReference type="ChEBI" id="CHEBI:30616"/>
        <dbReference type="ChEBI" id="CHEBI:33019"/>
        <dbReference type="ChEBI" id="CHEBI:57287"/>
        <dbReference type="ChEBI" id="CHEBI:58950"/>
        <dbReference type="ChEBI" id="CHEBI:138261"/>
        <dbReference type="ChEBI" id="CHEBI:456215"/>
    </reaction>
    <physiologicalReaction direction="left-to-right" evidence="14">
        <dbReference type="Rhea" id="RHEA:54537"/>
    </physiologicalReaction>
</comment>
<proteinExistence type="inferred from homology"/>
<evidence type="ECO:0000256" key="15">
    <source>
        <dbReference type="ARBA" id="ARBA00041297"/>
    </source>
</evidence>
<evidence type="ECO:0000256" key="7">
    <source>
        <dbReference type="ARBA" id="ARBA00022741"/>
    </source>
</evidence>
<accession>A0A8J2LBF8</accession>
<comment type="subcellular location">
    <subcellularLocation>
        <location evidence="1">Cell membrane</location>
        <topology evidence="1">Multi-pass membrane protein</topology>
    </subcellularLocation>
</comment>
<sequence>GGFRYAKVLFHVGQAQRGNWNVLQIFSQNVKKHPEKVCFYFEDQVWTFKQVDEASNRIGNYFSSLGLKKGDVVSLFMENRPEYVCVWLGLCKVGIIPALINFNLREGPLKHSITVSKSKLVIYGHELAAAMQAVVDSGGLEKVPLYCCGAGQDKLLVGATDLDAALLSSPATPAVPSETINFSDKLLYIYTSGTTGLPKAAVIKHSRFIFFTMGIHYFIGVSNDEIIYDPLPMYHTAGGMLGVGQAVLFGCTAVVRRKFSASSYWKDCATYGCTAAQYIGEICRYLLSQPPSPDDTKHKVQLMFGNGLRPQIWTEFASRFNIKIISEFYGATEGNCNIINIDNHVGAVGFISRIMPFIYPVTLIKVDEETGEPVRDPKTGLVLRCQPNEVGELVGKIVENHPVREFDGYADSTATTKKIVRNVFRKGDAAFRTGDVLVMDDYGYFFFKDRTGDTFRWKGENCSTAEVEAVVSNCCGLKDAVVYGVEVPGSEGRAGMAAILDPEESLDIQAFGAGVKKALPIYSRPLFVRIIKQMDMTGTYKMKKIDLQKEGYDVTKVADKIYVLLEGKYVVVDNEIYSKIMSGQLRL</sequence>
<dbReference type="PROSITE" id="PS00455">
    <property type="entry name" value="AMP_BINDING"/>
    <property type="match status" value="1"/>
</dbReference>
<feature type="domain" description="AMP-dependent synthetase/ligase" evidence="17">
    <location>
        <begin position="26"/>
        <end position="382"/>
    </location>
</feature>
<comment type="similarity">
    <text evidence="2">Belongs to the ATP-dependent AMP-binding enzyme family.</text>
</comment>
<dbReference type="Proteomes" id="UP000708208">
    <property type="component" value="Unassembled WGS sequence"/>
</dbReference>
<evidence type="ECO:0000256" key="1">
    <source>
        <dbReference type="ARBA" id="ARBA00004651"/>
    </source>
</evidence>
<keyword evidence="11" id="KW-0472">Membrane</keyword>
<evidence type="ECO:0000256" key="13">
    <source>
        <dbReference type="ARBA" id="ARBA00026121"/>
    </source>
</evidence>
<keyword evidence="19" id="KW-1185">Reference proteome</keyword>
<dbReference type="PANTHER" id="PTHR43107:SF15">
    <property type="entry name" value="FATTY ACID TRANSPORT PROTEIN 3, ISOFORM A"/>
    <property type="match status" value="1"/>
</dbReference>
<comment type="catalytic activity">
    <reaction evidence="12">
        <text>a long-chain fatty acid + ATP + CoA = a long-chain fatty acyl-CoA + AMP + diphosphate</text>
        <dbReference type="Rhea" id="RHEA:15421"/>
        <dbReference type="ChEBI" id="CHEBI:30616"/>
        <dbReference type="ChEBI" id="CHEBI:33019"/>
        <dbReference type="ChEBI" id="CHEBI:57287"/>
        <dbReference type="ChEBI" id="CHEBI:57560"/>
        <dbReference type="ChEBI" id="CHEBI:83139"/>
        <dbReference type="ChEBI" id="CHEBI:456215"/>
        <dbReference type="EC" id="6.2.1.3"/>
    </reaction>
    <physiologicalReaction direction="left-to-right" evidence="12">
        <dbReference type="Rhea" id="RHEA:15422"/>
    </physiologicalReaction>
</comment>
<gene>
    <name evidence="18" type="ORF">AFUS01_LOCUS42052</name>
</gene>
<evidence type="ECO:0000256" key="14">
    <source>
        <dbReference type="ARBA" id="ARBA00036527"/>
    </source>
</evidence>
<dbReference type="OrthoDB" id="288590at2759"/>
<dbReference type="InterPro" id="IPR020845">
    <property type="entry name" value="AMP-binding_CS"/>
</dbReference>
<evidence type="ECO:0000256" key="8">
    <source>
        <dbReference type="ARBA" id="ARBA00022832"/>
    </source>
</evidence>
<evidence type="ECO:0000256" key="16">
    <source>
        <dbReference type="ARBA" id="ARBA00048666"/>
    </source>
</evidence>
<organism evidence="18 19">
    <name type="scientific">Allacma fusca</name>
    <dbReference type="NCBI Taxonomy" id="39272"/>
    <lineage>
        <taxon>Eukaryota</taxon>
        <taxon>Metazoa</taxon>
        <taxon>Ecdysozoa</taxon>
        <taxon>Arthropoda</taxon>
        <taxon>Hexapoda</taxon>
        <taxon>Collembola</taxon>
        <taxon>Symphypleona</taxon>
        <taxon>Sminthuridae</taxon>
        <taxon>Allacma</taxon>
    </lineage>
</organism>
<evidence type="ECO:0000313" key="19">
    <source>
        <dbReference type="Proteomes" id="UP000708208"/>
    </source>
</evidence>
<evidence type="ECO:0000256" key="3">
    <source>
        <dbReference type="ARBA" id="ARBA00022448"/>
    </source>
</evidence>
<evidence type="ECO:0000313" key="18">
    <source>
        <dbReference type="EMBL" id="CAG7832367.1"/>
    </source>
</evidence>
<keyword evidence="8" id="KW-0443">Lipid metabolism</keyword>
<dbReference type="GO" id="GO:0005886">
    <property type="term" value="C:plasma membrane"/>
    <property type="evidence" value="ECO:0007669"/>
    <property type="project" value="UniProtKB-SubCell"/>
</dbReference>
<keyword evidence="8" id="KW-0276">Fatty acid metabolism</keyword>
<evidence type="ECO:0000256" key="6">
    <source>
        <dbReference type="ARBA" id="ARBA00022692"/>
    </source>
</evidence>
<evidence type="ECO:0000256" key="12">
    <source>
        <dbReference type="ARBA" id="ARBA00024484"/>
    </source>
</evidence>
<dbReference type="GO" id="GO:0004467">
    <property type="term" value="F:long-chain fatty acid-CoA ligase activity"/>
    <property type="evidence" value="ECO:0007669"/>
    <property type="project" value="UniProtKB-EC"/>
</dbReference>
<evidence type="ECO:0000256" key="5">
    <source>
        <dbReference type="ARBA" id="ARBA00022598"/>
    </source>
</evidence>
<keyword evidence="3" id="KW-0813">Transport</keyword>
<dbReference type="FunFam" id="3.30.300.30:FF:000002">
    <property type="entry name" value="Long-chain fatty acid transport protein 1"/>
    <property type="match status" value="1"/>
</dbReference>
<evidence type="ECO:0000256" key="11">
    <source>
        <dbReference type="ARBA" id="ARBA00023136"/>
    </source>
</evidence>
<evidence type="ECO:0000256" key="2">
    <source>
        <dbReference type="ARBA" id="ARBA00006432"/>
    </source>
</evidence>
<evidence type="ECO:0000259" key="17">
    <source>
        <dbReference type="Pfam" id="PF00501"/>
    </source>
</evidence>
<comment type="catalytic activity">
    <reaction evidence="16">
        <text>tetracosanoate + ATP + CoA = tetracosanoyl-CoA + AMP + diphosphate</text>
        <dbReference type="Rhea" id="RHEA:33639"/>
        <dbReference type="ChEBI" id="CHEBI:30616"/>
        <dbReference type="ChEBI" id="CHEBI:31014"/>
        <dbReference type="ChEBI" id="CHEBI:33019"/>
        <dbReference type="ChEBI" id="CHEBI:57287"/>
        <dbReference type="ChEBI" id="CHEBI:65052"/>
        <dbReference type="ChEBI" id="CHEBI:456215"/>
    </reaction>
    <physiologicalReaction direction="left-to-right" evidence="16">
        <dbReference type="Rhea" id="RHEA:33640"/>
    </physiologicalReaction>
</comment>
<evidence type="ECO:0000256" key="4">
    <source>
        <dbReference type="ARBA" id="ARBA00022475"/>
    </source>
</evidence>
<keyword evidence="9" id="KW-0067">ATP-binding</keyword>
<dbReference type="EMBL" id="CAJVCH010564666">
    <property type="protein sequence ID" value="CAG7832367.1"/>
    <property type="molecule type" value="Genomic_DNA"/>
</dbReference>
<dbReference type="EC" id="6.2.1.3" evidence="13"/>
<evidence type="ECO:0000256" key="9">
    <source>
        <dbReference type="ARBA" id="ARBA00022840"/>
    </source>
</evidence>
<dbReference type="Pfam" id="PF00501">
    <property type="entry name" value="AMP-binding"/>
    <property type="match status" value="1"/>
</dbReference>
<feature type="non-terminal residue" evidence="18">
    <location>
        <position position="1"/>
    </location>
</feature>
<keyword evidence="5" id="KW-0436">Ligase</keyword>
<dbReference type="InterPro" id="IPR000873">
    <property type="entry name" value="AMP-dep_synth/lig_dom"/>
</dbReference>
<keyword evidence="6" id="KW-0812">Transmembrane</keyword>
<keyword evidence="4" id="KW-1003">Cell membrane</keyword>
<dbReference type="GO" id="GO:0005524">
    <property type="term" value="F:ATP binding"/>
    <property type="evidence" value="ECO:0007669"/>
    <property type="project" value="UniProtKB-KW"/>
</dbReference>